<keyword evidence="2" id="KW-1185">Reference proteome</keyword>
<dbReference type="InterPro" id="IPR021316">
    <property type="entry name" value="DUF2913"/>
</dbReference>
<gene>
    <name evidence="1" type="ORF">FM037_13590</name>
</gene>
<accession>A0ABX5X071</accession>
<organism evidence="1 2">
    <name type="scientific">Shewanella psychropiezotolerans</name>
    <dbReference type="NCBI Taxonomy" id="2593655"/>
    <lineage>
        <taxon>Bacteria</taxon>
        <taxon>Pseudomonadati</taxon>
        <taxon>Pseudomonadota</taxon>
        <taxon>Gammaproteobacteria</taxon>
        <taxon>Alteromonadales</taxon>
        <taxon>Shewanellaceae</taxon>
        <taxon>Shewanella</taxon>
    </lineage>
</organism>
<sequence length="202" mass="23301">MNNMAFNTLVSDLVDNALLHLYFSVEETSRFIPMSKRNEILVRYLKPKLKDNHYRQIKRELRGLLAIGRSAKGDLETRLVEVRKVYQDPEKRSTDVHKLFDLLKILRCEQGLGNQLVNENDEGVAEFIYMLEEDVAHAFNQVGEQVAPVSLFLGSNRIHDVIEVVERTGVFSAELQPLTEDTQQGHILLHPKHSWKTNVRSH</sequence>
<name>A0ABX5X071_9GAMM</name>
<dbReference type="Proteomes" id="UP000315947">
    <property type="component" value="Chromosome"/>
</dbReference>
<proteinExistence type="predicted"/>
<reference evidence="1 2" key="1">
    <citation type="submission" date="2019-07" db="EMBL/GenBank/DDBJ databases">
        <title>Shewanella sp. YLB-06 whole genomic sequence.</title>
        <authorList>
            <person name="Yu L."/>
        </authorList>
    </citation>
    <scope>NUCLEOTIDE SEQUENCE [LARGE SCALE GENOMIC DNA]</scope>
    <source>
        <strain evidence="1 2">YLB-06</strain>
    </source>
</reference>
<dbReference type="Pfam" id="PF11140">
    <property type="entry name" value="DUF2913"/>
    <property type="match status" value="1"/>
</dbReference>
<evidence type="ECO:0000313" key="1">
    <source>
        <dbReference type="EMBL" id="QDO84077.1"/>
    </source>
</evidence>
<evidence type="ECO:0000313" key="2">
    <source>
        <dbReference type="Proteomes" id="UP000315947"/>
    </source>
</evidence>
<protein>
    <submittedName>
        <fullName evidence="1">DUF2913 family protein</fullName>
    </submittedName>
</protein>
<dbReference type="EMBL" id="CP041614">
    <property type="protein sequence ID" value="QDO84077.1"/>
    <property type="molecule type" value="Genomic_DNA"/>
</dbReference>